<dbReference type="Gene3D" id="2.60.120.10">
    <property type="entry name" value="Jelly Rolls"/>
    <property type="match status" value="1"/>
</dbReference>
<dbReference type="RefSeq" id="XP_065660609.1">
    <property type="nucleotide sequence ID" value="XM_065804537.1"/>
</dbReference>
<dbReference type="Proteomes" id="UP001652625">
    <property type="component" value="Chromosome 09"/>
</dbReference>
<dbReference type="InterPro" id="IPR014710">
    <property type="entry name" value="RmlC-like_jellyroll"/>
</dbReference>
<dbReference type="SUPFAM" id="SSF51182">
    <property type="entry name" value="RmlC-like cupins"/>
    <property type="match status" value="1"/>
</dbReference>
<keyword evidence="1" id="KW-1185">Reference proteome</keyword>
<sequence length="408" mass="46628">MKLQLYKMTFNYWCTKINKNKLSPCVIDFRNEKKSSPVRFLVHGQGVFVFQCFNSTNLRIMNADKSNGILIKLTTDNVTCVRIPDNVALPDPTNNSFLSSDQGVYYWVSLDSQDEVLRVGLGEPRVKTAVYTYKFKSDKAFLGQLTTIYFHADVIPLRLLRDPITKTIAFLVRDSDDYTMDDIASGCVMPRANLNLVTQRLYECIRGKKFVLDDDTFPEFSAAIESSITNPSGWCNKRLQEKSREFSPEISIPENTYLRITLGGYNGEAPGIPYVMEIWPVGHYSPIHSHSQANAIIRVLHGSINIKMYPYLCASKSGVEPFAVVNLKKDDATWLSPTLNQTHKLLNLPENTSMCVTIQCYAYDLDDTHHYGFFDYIDNNGTKQQYTPESDMDFIEFKTLMKKEYSKK</sequence>
<accession>A0ABM4CFW5</accession>
<dbReference type="InterPro" id="IPR011051">
    <property type="entry name" value="RmlC_Cupin_sf"/>
</dbReference>
<protein>
    <submittedName>
        <fullName evidence="2">Uncharacterized protein LOC136084502 isoform X1</fullName>
    </submittedName>
</protein>
<gene>
    <name evidence="2" type="primary">LOC136084502</name>
</gene>
<evidence type="ECO:0000313" key="1">
    <source>
        <dbReference type="Proteomes" id="UP001652625"/>
    </source>
</evidence>
<name>A0ABM4CFW5_HYDVU</name>
<proteinExistence type="predicted"/>
<organism evidence="1 2">
    <name type="scientific">Hydra vulgaris</name>
    <name type="common">Hydra</name>
    <name type="synonym">Hydra attenuata</name>
    <dbReference type="NCBI Taxonomy" id="6087"/>
    <lineage>
        <taxon>Eukaryota</taxon>
        <taxon>Metazoa</taxon>
        <taxon>Cnidaria</taxon>
        <taxon>Hydrozoa</taxon>
        <taxon>Hydroidolina</taxon>
        <taxon>Anthoathecata</taxon>
        <taxon>Aplanulata</taxon>
        <taxon>Hydridae</taxon>
        <taxon>Hydra</taxon>
    </lineage>
</organism>
<dbReference type="GeneID" id="136084502"/>
<evidence type="ECO:0000313" key="2">
    <source>
        <dbReference type="RefSeq" id="XP_065660609.1"/>
    </source>
</evidence>
<reference evidence="2" key="1">
    <citation type="submission" date="2025-08" db="UniProtKB">
        <authorList>
            <consortium name="RefSeq"/>
        </authorList>
    </citation>
    <scope>IDENTIFICATION</scope>
</reference>